<sequence>MEFKGEVIQRQCVSRSWGVSCNKVINNSDDVELQMEFRGRRQSVNRLGIQPSQEVGDCFLPKSPYNSDDLELRMELRSRRPASAVSRVRGALFTKSPINNVIWGCGWNSRGRRPASAVSGSWELAVTKSPNNSDDLELQMEFKRSSTSVSRLRELGVADGNSRESSTSVSNLREIGDCFIYKVIINSDNLEICRYKFKGRRPASAVSGSWELAQYKSPINSDNLELQDGIQEVVDQRPAISELEELAMLSKSSNAVAMM</sequence>
<accession>A0A4Y2IIS5</accession>
<protein>
    <submittedName>
        <fullName evidence="1">Uncharacterized protein</fullName>
    </submittedName>
</protein>
<gene>
    <name evidence="1" type="ORF">AVEN_80295_1</name>
</gene>
<dbReference type="Proteomes" id="UP000499080">
    <property type="component" value="Unassembled WGS sequence"/>
</dbReference>
<evidence type="ECO:0000313" key="1">
    <source>
        <dbReference type="EMBL" id="GBM77691.1"/>
    </source>
</evidence>
<comment type="caution">
    <text evidence="1">The sequence shown here is derived from an EMBL/GenBank/DDBJ whole genome shotgun (WGS) entry which is preliminary data.</text>
</comment>
<dbReference type="EMBL" id="BGPR01002704">
    <property type="protein sequence ID" value="GBM77691.1"/>
    <property type="molecule type" value="Genomic_DNA"/>
</dbReference>
<reference evidence="1 2" key="1">
    <citation type="journal article" date="2019" name="Sci. Rep.">
        <title>Orb-weaving spider Araneus ventricosus genome elucidates the spidroin gene catalogue.</title>
        <authorList>
            <person name="Kono N."/>
            <person name="Nakamura H."/>
            <person name="Ohtoshi R."/>
            <person name="Moran D.A.P."/>
            <person name="Shinohara A."/>
            <person name="Yoshida Y."/>
            <person name="Fujiwara M."/>
            <person name="Mori M."/>
            <person name="Tomita M."/>
            <person name="Arakawa K."/>
        </authorList>
    </citation>
    <scope>NUCLEOTIDE SEQUENCE [LARGE SCALE GENOMIC DNA]</scope>
</reference>
<keyword evidence="2" id="KW-1185">Reference proteome</keyword>
<dbReference type="AlphaFoldDB" id="A0A4Y2IIS5"/>
<proteinExistence type="predicted"/>
<name>A0A4Y2IIS5_ARAVE</name>
<evidence type="ECO:0000313" key="2">
    <source>
        <dbReference type="Proteomes" id="UP000499080"/>
    </source>
</evidence>
<organism evidence="1 2">
    <name type="scientific">Araneus ventricosus</name>
    <name type="common">Orbweaver spider</name>
    <name type="synonym">Epeira ventricosa</name>
    <dbReference type="NCBI Taxonomy" id="182803"/>
    <lineage>
        <taxon>Eukaryota</taxon>
        <taxon>Metazoa</taxon>
        <taxon>Ecdysozoa</taxon>
        <taxon>Arthropoda</taxon>
        <taxon>Chelicerata</taxon>
        <taxon>Arachnida</taxon>
        <taxon>Araneae</taxon>
        <taxon>Araneomorphae</taxon>
        <taxon>Entelegynae</taxon>
        <taxon>Araneoidea</taxon>
        <taxon>Araneidae</taxon>
        <taxon>Araneus</taxon>
    </lineage>
</organism>